<comment type="caution">
    <text evidence="2">The sequence shown here is derived from an EMBL/GenBank/DDBJ whole genome shotgun (WGS) entry which is preliminary data.</text>
</comment>
<evidence type="ECO:0000256" key="1">
    <source>
        <dbReference type="ARBA" id="ARBA00023604"/>
    </source>
</evidence>
<dbReference type="PANTHER" id="PTHR34598">
    <property type="entry name" value="BLL6449 PROTEIN"/>
    <property type="match status" value="1"/>
</dbReference>
<dbReference type="Proteomes" id="UP001446871">
    <property type="component" value="Unassembled WGS sequence"/>
</dbReference>
<protein>
    <submittedName>
        <fullName evidence="2">Uncharacterized protein</fullName>
    </submittedName>
</protein>
<sequence>MAEIQSPASIRASMAFLRDLKLYEVEKPYHLTLSKDREADSILTNIVHDVYENIEVTNVRGYADAFCLDVHGFQLLRHETSLQMDDFGKPEARERYSSEIANLLKECMGAQEVRLMHYMVRDRSLSKVQDHEQRSSDVAHGRPIPGIHIDASHDGALSRIRQRWPEEAKELQRRRFQIVNVWRPLTSGLTSWPLALCDVRSVAARDLVLADQILPGHQGENTLVFFNPDHKFYYINGQRQDELWVFKQFDSLDSVAGGCPHTSFEASETSPKTGLEQSVEVAMLVLY</sequence>
<name>A0ABR1VPI8_9PEZI</name>
<evidence type="ECO:0000313" key="2">
    <source>
        <dbReference type="EMBL" id="KAK8072787.1"/>
    </source>
</evidence>
<accession>A0ABR1VPI8</accession>
<comment type="similarity">
    <text evidence="1">Belongs to the asaB hydroxylase/desaturase family.</text>
</comment>
<dbReference type="InterPro" id="IPR044053">
    <property type="entry name" value="AsaB-like"/>
</dbReference>
<gene>
    <name evidence="2" type="ORF">PG996_006135</name>
</gene>
<organism evidence="2 3">
    <name type="scientific">Apiospora saccharicola</name>
    <dbReference type="NCBI Taxonomy" id="335842"/>
    <lineage>
        <taxon>Eukaryota</taxon>
        <taxon>Fungi</taxon>
        <taxon>Dikarya</taxon>
        <taxon>Ascomycota</taxon>
        <taxon>Pezizomycotina</taxon>
        <taxon>Sordariomycetes</taxon>
        <taxon>Xylariomycetidae</taxon>
        <taxon>Amphisphaeriales</taxon>
        <taxon>Apiosporaceae</taxon>
        <taxon>Apiospora</taxon>
    </lineage>
</organism>
<dbReference type="EMBL" id="JAQQWM010000003">
    <property type="protein sequence ID" value="KAK8072787.1"/>
    <property type="molecule type" value="Genomic_DNA"/>
</dbReference>
<proteinExistence type="inferred from homology"/>
<dbReference type="NCBIfam" id="NF041278">
    <property type="entry name" value="CmcJ_NvfI_EfuI"/>
    <property type="match status" value="1"/>
</dbReference>
<reference evidence="2 3" key="1">
    <citation type="submission" date="2023-01" db="EMBL/GenBank/DDBJ databases">
        <title>Analysis of 21 Apiospora genomes using comparative genomics revels a genus with tremendous synthesis potential of carbohydrate active enzymes and secondary metabolites.</title>
        <authorList>
            <person name="Sorensen T."/>
        </authorList>
    </citation>
    <scope>NUCLEOTIDE SEQUENCE [LARGE SCALE GENOMIC DNA]</scope>
    <source>
        <strain evidence="2 3">CBS 83171</strain>
    </source>
</reference>
<keyword evidence="3" id="KW-1185">Reference proteome</keyword>
<dbReference type="PANTHER" id="PTHR34598:SF3">
    <property type="entry name" value="OXIDOREDUCTASE AN1597"/>
    <property type="match status" value="1"/>
</dbReference>
<evidence type="ECO:0000313" key="3">
    <source>
        <dbReference type="Proteomes" id="UP001446871"/>
    </source>
</evidence>